<sequence length="188" mass="20669">MAVLDIVKYPDQRLREATFDVGEITDDIRQLVRDLIDTMYSLNAAGIAAIQVGRLERVFVLDGKVPAGGDDNSPPLVFINPELVETGKGLAVAEEGCLSFPGVYVDVKRPRWAKVRARDLDGKTVEVDGDGLLGRALQHEHDHLTGKLMIDLVGTIKKEVIKRKMKRWHADHDGEKPAAGTPSLPELV</sequence>
<dbReference type="Gene3D" id="3.90.45.10">
    <property type="entry name" value="Peptide deformylase"/>
    <property type="match status" value="1"/>
</dbReference>
<proteinExistence type="inferred from homology"/>
<dbReference type="PRINTS" id="PR01576">
    <property type="entry name" value="PDEFORMYLASE"/>
</dbReference>
<evidence type="ECO:0000256" key="2">
    <source>
        <dbReference type="HAMAP-Rule" id="MF_00163"/>
    </source>
</evidence>
<dbReference type="EC" id="3.5.1.88" evidence="2"/>
<comment type="cofactor">
    <cofactor evidence="2">
        <name>Fe(2+)</name>
        <dbReference type="ChEBI" id="CHEBI:29033"/>
    </cofactor>
    <text evidence="2">Binds 1 Fe(2+) ion.</text>
</comment>
<gene>
    <name evidence="2 4" type="primary">def</name>
    <name evidence="4" type="ORF">POL25_12485</name>
</gene>
<dbReference type="RefSeq" id="WP_272086199.1">
    <property type="nucleotide sequence ID" value="NZ_JAQNDL010000001.1"/>
</dbReference>
<keyword evidence="2" id="KW-0479">Metal-binding</keyword>
<dbReference type="PANTHER" id="PTHR10458">
    <property type="entry name" value="PEPTIDE DEFORMYLASE"/>
    <property type="match status" value="1"/>
</dbReference>
<dbReference type="InterPro" id="IPR023635">
    <property type="entry name" value="Peptide_deformylase"/>
</dbReference>
<evidence type="ECO:0000256" key="1">
    <source>
        <dbReference type="ARBA" id="ARBA00010759"/>
    </source>
</evidence>
<organism evidence="4 5">
    <name type="scientific">Nannocystis bainbridge</name>
    <dbReference type="NCBI Taxonomy" id="2995303"/>
    <lineage>
        <taxon>Bacteria</taxon>
        <taxon>Pseudomonadati</taxon>
        <taxon>Myxococcota</taxon>
        <taxon>Polyangia</taxon>
        <taxon>Nannocystales</taxon>
        <taxon>Nannocystaceae</taxon>
        <taxon>Nannocystis</taxon>
    </lineage>
</organism>
<name>A0ABT5DVQ2_9BACT</name>
<evidence type="ECO:0000313" key="5">
    <source>
        <dbReference type="Proteomes" id="UP001221686"/>
    </source>
</evidence>
<comment type="caution">
    <text evidence="4">The sequence shown here is derived from an EMBL/GenBank/DDBJ whole genome shotgun (WGS) entry which is preliminary data.</text>
</comment>
<feature type="region of interest" description="Disordered" evidence="3">
    <location>
        <begin position="167"/>
        <end position="188"/>
    </location>
</feature>
<evidence type="ECO:0000256" key="3">
    <source>
        <dbReference type="SAM" id="MobiDB-lite"/>
    </source>
</evidence>
<feature type="active site" evidence="2">
    <location>
        <position position="140"/>
    </location>
</feature>
<keyword evidence="2 4" id="KW-0378">Hydrolase</keyword>
<dbReference type="SUPFAM" id="SSF56420">
    <property type="entry name" value="Peptide deformylase"/>
    <property type="match status" value="1"/>
</dbReference>
<evidence type="ECO:0000313" key="4">
    <source>
        <dbReference type="EMBL" id="MDC0717715.1"/>
    </source>
</evidence>
<keyword evidence="5" id="KW-1185">Reference proteome</keyword>
<comment type="function">
    <text evidence="2">Removes the formyl group from the N-terminal Met of newly synthesized proteins. Requires at least a dipeptide for an efficient rate of reaction. N-terminal L-methionine is a prerequisite for activity but the enzyme has broad specificity at other positions.</text>
</comment>
<feature type="binding site" evidence="2">
    <location>
        <position position="143"/>
    </location>
    <ligand>
        <name>Fe cation</name>
        <dbReference type="ChEBI" id="CHEBI:24875"/>
    </ligand>
</feature>
<dbReference type="HAMAP" id="MF_00163">
    <property type="entry name" value="Pep_deformylase"/>
    <property type="match status" value="1"/>
</dbReference>
<dbReference type="Proteomes" id="UP001221686">
    <property type="component" value="Unassembled WGS sequence"/>
</dbReference>
<feature type="binding site" evidence="2">
    <location>
        <position position="97"/>
    </location>
    <ligand>
        <name>Fe cation</name>
        <dbReference type="ChEBI" id="CHEBI:24875"/>
    </ligand>
</feature>
<dbReference type="GO" id="GO:0042586">
    <property type="term" value="F:peptide deformylase activity"/>
    <property type="evidence" value="ECO:0007669"/>
    <property type="project" value="UniProtKB-EC"/>
</dbReference>
<dbReference type="InterPro" id="IPR036821">
    <property type="entry name" value="Peptide_deformylase_sf"/>
</dbReference>
<comment type="similarity">
    <text evidence="1 2">Belongs to the polypeptide deformylase family.</text>
</comment>
<dbReference type="NCBIfam" id="TIGR00079">
    <property type="entry name" value="pept_deformyl"/>
    <property type="match status" value="1"/>
</dbReference>
<accession>A0ABT5DVQ2</accession>
<protein>
    <recommendedName>
        <fullName evidence="2">Peptide deformylase</fullName>
        <shortName evidence="2">PDF</shortName>
        <ecNumber evidence="2">3.5.1.88</ecNumber>
    </recommendedName>
    <alternativeName>
        <fullName evidence="2">Polypeptide deformylase</fullName>
    </alternativeName>
</protein>
<dbReference type="PANTHER" id="PTHR10458:SF22">
    <property type="entry name" value="PEPTIDE DEFORMYLASE"/>
    <property type="match status" value="1"/>
</dbReference>
<dbReference type="Pfam" id="PF01327">
    <property type="entry name" value="Pep_deformylase"/>
    <property type="match status" value="1"/>
</dbReference>
<dbReference type="NCBIfam" id="NF001159">
    <property type="entry name" value="PRK00150.1-3"/>
    <property type="match status" value="1"/>
</dbReference>
<comment type="catalytic activity">
    <reaction evidence="2">
        <text>N-terminal N-formyl-L-methionyl-[peptide] + H2O = N-terminal L-methionyl-[peptide] + formate</text>
        <dbReference type="Rhea" id="RHEA:24420"/>
        <dbReference type="Rhea" id="RHEA-COMP:10639"/>
        <dbReference type="Rhea" id="RHEA-COMP:10640"/>
        <dbReference type="ChEBI" id="CHEBI:15377"/>
        <dbReference type="ChEBI" id="CHEBI:15740"/>
        <dbReference type="ChEBI" id="CHEBI:49298"/>
        <dbReference type="ChEBI" id="CHEBI:64731"/>
        <dbReference type="EC" id="3.5.1.88"/>
    </reaction>
</comment>
<dbReference type="EMBL" id="JAQNDL010000001">
    <property type="protein sequence ID" value="MDC0717715.1"/>
    <property type="molecule type" value="Genomic_DNA"/>
</dbReference>
<keyword evidence="2" id="KW-0648">Protein biosynthesis</keyword>
<dbReference type="PIRSF" id="PIRSF004749">
    <property type="entry name" value="Pep_def"/>
    <property type="match status" value="1"/>
</dbReference>
<keyword evidence="2" id="KW-0408">Iron</keyword>
<reference evidence="4 5" key="1">
    <citation type="submission" date="2022-11" db="EMBL/GenBank/DDBJ databases">
        <title>Minimal conservation of predation-associated metabolite biosynthetic gene clusters underscores biosynthetic potential of Myxococcota including descriptions for ten novel species: Archangium lansinium sp. nov., Myxococcus landrumus sp. nov., Nannocystis bai.</title>
        <authorList>
            <person name="Ahearne A."/>
            <person name="Stevens C."/>
            <person name="Dowd S."/>
        </authorList>
    </citation>
    <scope>NUCLEOTIDE SEQUENCE [LARGE SCALE GENOMIC DNA]</scope>
    <source>
        <strain evidence="4 5">BB15-2</strain>
    </source>
</reference>
<feature type="binding site" evidence="2">
    <location>
        <position position="139"/>
    </location>
    <ligand>
        <name>Fe cation</name>
        <dbReference type="ChEBI" id="CHEBI:24875"/>
    </ligand>
</feature>
<dbReference type="CDD" id="cd00487">
    <property type="entry name" value="Pep_deformylase"/>
    <property type="match status" value="1"/>
</dbReference>